<reference evidence="3" key="1">
    <citation type="submission" date="2012-02" db="EMBL/GenBank/DDBJ databases">
        <title>The complete genome of Solitalea canadensis DSM 3403.</title>
        <authorList>
            <consortium name="US DOE Joint Genome Institute (JGI-PGF)"/>
            <person name="Lucas S."/>
            <person name="Copeland A."/>
            <person name="Lapidus A."/>
            <person name="Glavina del Rio T."/>
            <person name="Dalin E."/>
            <person name="Tice H."/>
            <person name="Bruce D."/>
            <person name="Goodwin L."/>
            <person name="Pitluck S."/>
            <person name="Peters L."/>
            <person name="Ovchinnikova G."/>
            <person name="Lu M."/>
            <person name="Kyrpides N."/>
            <person name="Mavromatis K."/>
            <person name="Ivanova N."/>
            <person name="Brettin T."/>
            <person name="Detter J.C."/>
            <person name="Han C."/>
            <person name="Larimer F."/>
            <person name="Land M."/>
            <person name="Hauser L."/>
            <person name="Markowitz V."/>
            <person name="Cheng J.-F."/>
            <person name="Hugenholtz P."/>
            <person name="Woyke T."/>
            <person name="Wu D."/>
            <person name="Spring S."/>
            <person name="Schroeder M."/>
            <person name="Kopitz M."/>
            <person name="Brambilla E."/>
            <person name="Klenk H.-P."/>
            <person name="Eisen J.A."/>
        </authorList>
    </citation>
    <scope>NUCLEOTIDE SEQUENCE</scope>
    <source>
        <strain evidence="3">DSM 3403</strain>
    </source>
</reference>
<dbReference type="SUPFAM" id="SSF52540">
    <property type="entry name" value="P-loop containing nucleoside triphosphate hydrolases"/>
    <property type="match status" value="2"/>
</dbReference>
<dbReference type="GO" id="GO:0016887">
    <property type="term" value="F:ATP hydrolysis activity"/>
    <property type="evidence" value="ECO:0007669"/>
    <property type="project" value="InterPro"/>
</dbReference>
<keyword evidence="4" id="KW-1185">Reference proteome</keyword>
<dbReference type="RefSeq" id="WP_014679450.1">
    <property type="nucleotide sequence ID" value="NC_017770.1"/>
</dbReference>
<dbReference type="Proteomes" id="UP000007590">
    <property type="component" value="Chromosome"/>
</dbReference>
<sequence length="1026" mass="118086">MLPVRLTLKGIYSYRDADEHVVDFEKLTQDHLFGIFGAVGSGKSTILEAITFALYGDIERMNNRENRSYNMMNMRSNSMLIDFQFKAGIEQLLYRFTVKSKRSTKNFQLVPTPERQAYQWKNNDWEPLESADASKVIGISYENFKRTVIIPQGKFQEFIQLGPAERTKMMKELFNLDKFDYAQTTREKIYKVKAQLTYLEGELTGLGSISEEELQEKENQLTVLSAEKEKIELEKKQKELVLKELVELKQRLEELTLRGKELSLLVDQQSTIVQKEKDLLHFERTKERYLAIVEEQTRLQHELNNLNDQLKINQQKQEIHKQELSQLTAREAVLKQTLDNKDQQLKKAAELVAIAQLKELRTNEQVLQERISKGEALIHNKQQEVEGLKDKKDSLLANRSKLNERKPNHELLANLTDWFGKHLQLSADLSNINSQLAQRKAERAYLTETFAQKLAVHKLEFPLEIEPFKTSLQNEIKKLDTHKTSVLSQQLEVKSFEKLAEFAQNLLEGDNCPLCGSTHHPNLYASHHSTEALASMDTDLKTIDNQIKSLNALIIETNGYQQGTEHIISQENEIALVVDEKEKAVTLHKQSFNYDNFSPDRPEQINEMRASIKDWELQRDQIDKEQTLLDQQFNLANEDLKKYENGVIKLKNDLAESKGAINTLVSNLDVLNESDFESKTAEELKNESRFLIDRLNDAQQELDALIKRSEVKSREINQFAGAIENISGQITSIKVLLVEKQESFSGLLKSDNLSEDEVLKTLLKNIDIASFRIEISEFKKNIAVAEERVKNIEQSIAQKTYNEMLYLQLETELGTLSDLLNHTSAQFAELKVSIENGKKALARISQLVKDKQQLEDRKSQLDILDRLFKANGFERFISVVYLRNLCFAANERFMKFSRNQLSLELNEETESFIIRDNLNNGQVRSVKTLSGGQTFQAALSLALALADNIQQFNQGNQNFFFLDEGFGSLDKDSLHHVFETLKSLRKENRIVGLISHVDDMQQEIATYLQVKNTEEYGSIISASWEE</sequence>
<name>H8KQ55_SOLCM</name>
<dbReference type="Pfam" id="PF13476">
    <property type="entry name" value="AAA_23"/>
    <property type="match status" value="1"/>
</dbReference>
<dbReference type="InterPro" id="IPR038729">
    <property type="entry name" value="Rad50/SbcC_AAA"/>
</dbReference>
<protein>
    <submittedName>
        <fullName evidence="3">ATPase involved in DNA repair</fullName>
    </submittedName>
</protein>
<feature type="coiled-coil region" evidence="1">
    <location>
        <begin position="214"/>
        <end position="265"/>
    </location>
</feature>
<gene>
    <name evidence="3" type="ordered locus">Solca_1117</name>
</gene>
<dbReference type="GO" id="GO:0006302">
    <property type="term" value="P:double-strand break repair"/>
    <property type="evidence" value="ECO:0007669"/>
    <property type="project" value="InterPro"/>
</dbReference>
<dbReference type="Gene3D" id="3.40.50.300">
    <property type="entry name" value="P-loop containing nucleotide triphosphate hydrolases"/>
    <property type="match status" value="2"/>
</dbReference>
<dbReference type="KEGG" id="scn:Solca_1117"/>
<organism evidence="3 4">
    <name type="scientific">Solitalea canadensis (strain ATCC 29591 / DSM 3403 / JCM 21819 / LMG 8368 / NBRC 15130 / NCIMB 12057 / USAM 9D)</name>
    <name type="common">Flexibacter canadensis</name>
    <dbReference type="NCBI Taxonomy" id="929556"/>
    <lineage>
        <taxon>Bacteria</taxon>
        <taxon>Pseudomonadati</taxon>
        <taxon>Bacteroidota</taxon>
        <taxon>Sphingobacteriia</taxon>
        <taxon>Sphingobacteriales</taxon>
        <taxon>Sphingobacteriaceae</taxon>
        <taxon>Solitalea</taxon>
    </lineage>
</organism>
<feature type="coiled-coil region" evidence="1">
    <location>
        <begin position="293"/>
        <end position="323"/>
    </location>
</feature>
<accession>H8KQ55</accession>
<feature type="coiled-coil region" evidence="1">
    <location>
        <begin position="681"/>
        <end position="715"/>
    </location>
</feature>
<dbReference type="OrthoDB" id="9795626at2"/>
<dbReference type="PANTHER" id="PTHR32114:SF2">
    <property type="entry name" value="ABC TRANSPORTER ABCH.3"/>
    <property type="match status" value="1"/>
</dbReference>
<dbReference type="HOGENOM" id="CLU_004785_1_2_10"/>
<evidence type="ECO:0000259" key="2">
    <source>
        <dbReference type="Pfam" id="PF13476"/>
    </source>
</evidence>
<proteinExistence type="predicted"/>
<feature type="coiled-coil region" evidence="1">
    <location>
        <begin position="768"/>
        <end position="795"/>
    </location>
</feature>
<feature type="domain" description="Rad50/SbcC-type AAA" evidence="2">
    <location>
        <begin position="5"/>
        <end position="255"/>
    </location>
</feature>
<dbReference type="STRING" id="929556.Solca_1117"/>
<evidence type="ECO:0000256" key="1">
    <source>
        <dbReference type="SAM" id="Coils"/>
    </source>
</evidence>
<dbReference type="AlphaFoldDB" id="H8KQ55"/>
<feature type="coiled-coil region" evidence="1">
    <location>
        <begin position="371"/>
        <end position="405"/>
    </location>
</feature>
<feature type="coiled-coil region" evidence="1">
    <location>
        <begin position="837"/>
        <end position="864"/>
    </location>
</feature>
<dbReference type="Pfam" id="PF13558">
    <property type="entry name" value="SbcC_Walker_B"/>
    <property type="match status" value="1"/>
</dbReference>
<dbReference type="InterPro" id="IPR027417">
    <property type="entry name" value="P-loop_NTPase"/>
</dbReference>
<dbReference type="EMBL" id="CP003349">
    <property type="protein sequence ID" value="AFD06223.1"/>
    <property type="molecule type" value="Genomic_DNA"/>
</dbReference>
<keyword evidence="1" id="KW-0175">Coiled coil</keyword>
<dbReference type="PANTHER" id="PTHR32114">
    <property type="entry name" value="ABC TRANSPORTER ABCH.3"/>
    <property type="match status" value="1"/>
</dbReference>
<evidence type="ECO:0000313" key="3">
    <source>
        <dbReference type="EMBL" id="AFD06223.1"/>
    </source>
</evidence>
<evidence type="ECO:0000313" key="4">
    <source>
        <dbReference type="Proteomes" id="UP000007590"/>
    </source>
</evidence>
<dbReference type="eggNOG" id="COG0419">
    <property type="taxonomic scope" value="Bacteria"/>
</dbReference>